<organism evidence="2 3">
    <name type="scientific">Candidatus Sulfobium mesophilum</name>
    <dbReference type="NCBI Taxonomy" id="2016548"/>
    <lineage>
        <taxon>Bacteria</taxon>
        <taxon>Pseudomonadati</taxon>
        <taxon>Nitrospirota</taxon>
        <taxon>Nitrospiria</taxon>
        <taxon>Nitrospirales</taxon>
        <taxon>Nitrospiraceae</taxon>
        <taxon>Candidatus Sulfobium</taxon>
    </lineage>
</organism>
<gene>
    <name evidence="2" type="ORF">NBG4_540006</name>
</gene>
<dbReference type="AlphaFoldDB" id="A0A2U3QJ35"/>
<protein>
    <recommendedName>
        <fullName evidence="1">DUF4139 domain-containing protein</fullName>
    </recommendedName>
</protein>
<name>A0A2U3QJ35_9BACT</name>
<reference evidence="3" key="1">
    <citation type="submission" date="2018-03" db="EMBL/GenBank/DDBJ databases">
        <authorList>
            <person name="Zecchin S."/>
        </authorList>
    </citation>
    <scope>NUCLEOTIDE SEQUENCE [LARGE SCALE GENOMIC DNA]</scope>
</reference>
<evidence type="ECO:0000313" key="2">
    <source>
        <dbReference type="EMBL" id="SPQ01422.1"/>
    </source>
</evidence>
<dbReference type="Proteomes" id="UP000245125">
    <property type="component" value="Unassembled WGS sequence"/>
</dbReference>
<dbReference type="EMBL" id="OUUY01000102">
    <property type="protein sequence ID" value="SPQ01422.1"/>
    <property type="molecule type" value="Genomic_DNA"/>
</dbReference>
<sequence>MKAERIVGILAAVIIFVMATGSLVCAKDPGKKTESFSSGLEDQTGIALTIYNVNLGLVKDHRELRIQEGTGELKFMDVASQIIPTSVHIRSFVNPDSLQVLEQNYEYDLLNPQKLMDKYVGKEVKLYQKNPYTEREEIVTATLLSNNGGPIFQIGDNITFGHPGRVIFPGVPENLISKPTLVWLLHNGLPSLQKVEASYLTNGINWRADYVVTLNDKDDKADLSGWVTIDNKSGATYRDAKIKLVAGDVNRIKDEVMYQRGMIKAAEAAARPAPQFKEEEFFEYHIYTLQRPATVKDNQTKQISLVNADDIKVKKELVFYGAQYYYRSSYGESISKQKVGVYVEIANKKEDNLGIPLPKGTVRVYKKDSEGSLQFVGEDSIDHTPKDEKVRVKLGDAFDVVGTRKQIDWKKIAYDTYEAAFEISLRNHKKEDVAVKVIEPIPGEWKMLSSSHDYKKTEAFTAEFSIPVSKDKETKLTYRVQMRF</sequence>
<proteinExistence type="predicted"/>
<dbReference type="InterPro" id="IPR037291">
    <property type="entry name" value="DUF4139"/>
</dbReference>
<accession>A0A2U3QJ35</accession>
<feature type="domain" description="DUF4139" evidence="1">
    <location>
        <begin position="196"/>
        <end position="442"/>
    </location>
</feature>
<dbReference type="PANTHER" id="PTHR38075:SF1">
    <property type="entry name" value="DUF4139 DOMAIN-CONTAINING PROTEIN"/>
    <property type="match status" value="1"/>
</dbReference>
<keyword evidence="3" id="KW-1185">Reference proteome</keyword>
<evidence type="ECO:0000313" key="3">
    <source>
        <dbReference type="Proteomes" id="UP000245125"/>
    </source>
</evidence>
<dbReference type="Pfam" id="PF13598">
    <property type="entry name" value="DUF4139"/>
    <property type="match status" value="1"/>
</dbReference>
<dbReference type="PANTHER" id="PTHR38075">
    <property type="entry name" value="DUF4139 DOMAIN-CONTAINING PROTEIN"/>
    <property type="match status" value="1"/>
</dbReference>
<evidence type="ECO:0000259" key="1">
    <source>
        <dbReference type="Pfam" id="PF13598"/>
    </source>
</evidence>